<feature type="region of interest" description="Disordered" evidence="1">
    <location>
        <begin position="633"/>
        <end position="656"/>
    </location>
</feature>
<accession>A0A9P9EJV2</accession>
<dbReference type="SUPFAM" id="SSF56112">
    <property type="entry name" value="Protein kinase-like (PK-like)"/>
    <property type="match status" value="1"/>
</dbReference>
<comment type="caution">
    <text evidence="3">The sequence shown here is derived from an EMBL/GenBank/DDBJ whole genome shotgun (WGS) entry which is preliminary data.</text>
</comment>
<sequence>MSLWRKQPPLFDPAVLGPVTGVEYLTNRLHSRFLTLQDHRPFERTLDYNLGKFTLFAYPTGENTYLKIQEINGTRDTPTQPYWLVINEQLTGGINDIWEVCIRNPESFWTYFGNSDPLDLGDPLDETETWTCWKKPDGDIIVKSIGYRNDESWTERMLSVRTAVSWMHETLMGRWRIKTISEPRPTPKPIGTVRINWYRNEGSHYASLRGNAIGDYDVRATLQKDSEHPIWVVIDETAFPDRERDDSKTDDNSDEVWLIMVNVNMMTVFTYNLHTASWYQMFSDQEEVLKRHFDLQLFQNVHARNSGQWRFVENLHTKGHPPKNIVSLFALRNDDGHITERMVLKYLYDADDEAAAGRNRREIYLHSVLSQQDTRYIVAFRGVSIRTHGPSTYRLFLEYAPHGSLDNVFLTAVHRNTMVPEIFIWLLLQALIGACQQMESVGRVHMDIKPDNVFLRAKPGPTEPYPGYPVPVLGDFGLNDPLSLTNTRYRGTAGFLAPEQADATAGIGIPPTKVHVYAIAVCAWCLMRRRELAREGHVQHEWIGQQIPFQEDNDPALYSQRLESFLKHCLQREISDRPTLIEMSQKVQAAINDFQRKYPGIESSKYEDLPEWLQVSLPAERFPVGTDVDVYSTRRHAGDSRDWDYQRPSLKKESGF</sequence>
<dbReference type="GO" id="GO:0005524">
    <property type="term" value="F:ATP binding"/>
    <property type="evidence" value="ECO:0007669"/>
    <property type="project" value="InterPro"/>
</dbReference>
<protein>
    <submittedName>
        <fullName evidence="3">Kinase-like domain-containing protein</fullName>
    </submittedName>
</protein>
<dbReference type="InterPro" id="IPR011009">
    <property type="entry name" value="Kinase-like_dom_sf"/>
</dbReference>
<dbReference type="Gene3D" id="1.10.510.10">
    <property type="entry name" value="Transferase(Phosphotransferase) domain 1"/>
    <property type="match status" value="1"/>
</dbReference>
<dbReference type="AlphaFoldDB" id="A0A9P9EJV2"/>
<name>A0A9P9EJV2_9PLEO</name>
<gene>
    <name evidence="3" type="ORF">B0J11DRAFT_587646</name>
</gene>
<evidence type="ECO:0000313" key="3">
    <source>
        <dbReference type="EMBL" id="KAH7138381.1"/>
    </source>
</evidence>
<evidence type="ECO:0000313" key="4">
    <source>
        <dbReference type="Proteomes" id="UP000700596"/>
    </source>
</evidence>
<dbReference type="OrthoDB" id="3673723at2759"/>
<reference evidence="3" key="1">
    <citation type="journal article" date="2021" name="Nat. Commun.">
        <title>Genetic determinants of endophytism in the Arabidopsis root mycobiome.</title>
        <authorList>
            <person name="Mesny F."/>
            <person name="Miyauchi S."/>
            <person name="Thiergart T."/>
            <person name="Pickel B."/>
            <person name="Atanasova L."/>
            <person name="Karlsson M."/>
            <person name="Huettel B."/>
            <person name="Barry K.W."/>
            <person name="Haridas S."/>
            <person name="Chen C."/>
            <person name="Bauer D."/>
            <person name="Andreopoulos W."/>
            <person name="Pangilinan J."/>
            <person name="LaButti K."/>
            <person name="Riley R."/>
            <person name="Lipzen A."/>
            <person name="Clum A."/>
            <person name="Drula E."/>
            <person name="Henrissat B."/>
            <person name="Kohler A."/>
            <person name="Grigoriev I.V."/>
            <person name="Martin F.M."/>
            <person name="Hacquard S."/>
        </authorList>
    </citation>
    <scope>NUCLEOTIDE SEQUENCE</scope>
    <source>
        <strain evidence="3">MPI-CAGE-CH-0243</strain>
    </source>
</reference>
<dbReference type="Pfam" id="PF00069">
    <property type="entry name" value="Pkinase"/>
    <property type="match status" value="1"/>
</dbReference>
<keyword evidence="3" id="KW-0808">Transferase</keyword>
<keyword evidence="4" id="KW-1185">Reference proteome</keyword>
<dbReference type="InterPro" id="IPR052751">
    <property type="entry name" value="Plant_MAPKKK"/>
</dbReference>
<dbReference type="GO" id="GO:0004672">
    <property type="term" value="F:protein kinase activity"/>
    <property type="evidence" value="ECO:0007669"/>
    <property type="project" value="InterPro"/>
</dbReference>
<feature type="domain" description="Protein kinase" evidence="2">
    <location>
        <begin position="298"/>
        <end position="591"/>
    </location>
</feature>
<organism evidence="3 4">
    <name type="scientific">Dendryphion nanum</name>
    <dbReference type="NCBI Taxonomy" id="256645"/>
    <lineage>
        <taxon>Eukaryota</taxon>
        <taxon>Fungi</taxon>
        <taxon>Dikarya</taxon>
        <taxon>Ascomycota</taxon>
        <taxon>Pezizomycotina</taxon>
        <taxon>Dothideomycetes</taxon>
        <taxon>Pleosporomycetidae</taxon>
        <taxon>Pleosporales</taxon>
        <taxon>Torulaceae</taxon>
        <taxon>Dendryphion</taxon>
    </lineage>
</organism>
<dbReference type="InterPro" id="IPR000719">
    <property type="entry name" value="Prot_kinase_dom"/>
</dbReference>
<dbReference type="PANTHER" id="PTHR48011">
    <property type="entry name" value="CCR4-NOT TRANSCRIPTIONAL COMPLEX SUBUNIT CAF120-RELATED"/>
    <property type="match status" value="1"/>
</dbReference>
<dbReference type="EMBL" id="JAGMWT010000001">
    <property type="protein sequence ID" value="KAH7138381.1"/>
    <property type="molecule type" value="Genomic_DNA"/>
</dbReference>
<dbReference type="SMART" id="SM00220">
    <property type="entry name" value="S_TKc"/>
    <property type="match status" value="1"/>
</dbReference>
<dbReference type="PROSITE" id="PS50011">
    <property type="entry name" value="PROTEIN_KINASE_DOM"/>
    <property type="match status" value="1"/>
</dbReference>
<dbReference type="Proteomes" id="UP000700596">
    <property type="component" value="Unassembled WGS sequence"/>
</dbReference>
<dbReference type="GO" id="GO:0007165">
    <property type="term" value="P:signal transduction"/>
    <property type="evidence" value="ECO:0007669"/>
    <property type="project" value="TreeGrafter"/>
</dbReference>
<feature type="compositionally biased region" description="Basic and acidic residues" evidence="1">
    <location>
        <begin position="636"/>
        <end position="656"/>
    </location>
</feature>
<evidence type="ECO:0000256" key="1">
    <source>
        <dbReference type="SAM" id="MobiDB-lite"/>
    </source>
</evidence>
<keyword evidence="3" id="KW-0418">Kinase</keyword>
<dbReference type="PANTHER" id="PTHR48011:SF4">
    <property type="entry name" value="MITOGEN-ACTIVATED PROTEIN KINASE KINASE KINASE 19"/>
    <property type="match status" value="1"/>
</dbReference>
<evidence type="ECO:0000259" key="2">
    <source>
        <dbReference type="PROSITE" id="PS50011"/>
    </source>
</evidence>
<proteinExistence type="predicted"/>